<keyword evidence="1" id="KW-0812">Transmembrane</keyword>
<dbReference type="GO" id="GO:0004792">
    <property type="term" value="F:thiosulfate-cyanide sulfurtransferase activity"/>
    <property type="evidence" value="ECO:0007669"/>
    <property type="project" value="TreeGrafter"/>
</dbReference>
<evidence type="ECO:0000256" key="1">
    <source>
        <dbReference type="SAM" id="Phobius"/>
    </source>
</evidence>
<dbReference type="EMBL" id="CAJOAZ010000164">
    <property type="protein sequence ID" value="CAF3560313.1"/>
    <property type="molecule type" value="Genomic_DNA"/>
</dbReference>
<protein>
    <recommendedName>
        <fullName evidence="2">THIF-type NAD/FAD binding fold domain-containing protein</fullName>
    </recommendedName>
</protein>
<dbReference type="Pfam" id="PF00899">
    <property type="entry name" value="ThiF"/>
    <property type="match status" value="1"/>
</dbReference>
<feature type="transmembrane region" description="Helical" evidence="1">
    <location>
        <begin position="296"/>
        <end position="315"/>
    </location>
</feature>
<organism evidence="3 6">
    <name type="scientific">Adineta steineri</name>
    <dbReference type="NCBI Taxonomy" id="433720"/>
    <lineage>
        <taxon>Eukaryota</taxon>
        <taxon>Metazoa</taxon>
        <taxon>Spiralia</taxon>
        <taxon>Gnathifera</taxon>
        <taxon>Rotifera</taxon>
        <taxon>Eurotatoria</taxon>
        <taxon>Bdelloidea</taxon>
        <taxon>Adinetida</taxon>
        <taxon>Adinetidae</taxon>
        <taxon>Adineta</taxon>
    </lineage>
</organism>
<dbReference type="Proteomes" id="UP000663844">
    <property type="component" value="Unassembled WGS sequence"/>
</dbReference>
<feature type="domain" description="THIF-type NAD/FAD binding fold" evidence="2">
    <location>
        <begin position="42"/>
        <end position="337"/>
    </location>
</feature>
<dbReference type="Gene3D" id="3.40.50.720">
    <property type="entry name" value="NAD(P)-binding Rossmann-like Domain"/>
    <property type="match status" value="1"/>
</dbReference>
<dbReference type="Proteomes" id="UP000663868">
    <property type="component" value="Unassembled WGS sequence"/>
</dbReference>
<dbReference type="AlphaFoldDB" id="A0A815BW84"/>
<dbReference type="SUPFAM" id="SSF69572">
    <property type="entry name" value="Activating enzymes of the ubiquitin-like proteins"/>
    <property type="match status" value="1"/>
</dbReference>
<gene>
    <name evidence="3" type="ORF">IZO911_LOCUS32666</name>
    <name evidence="5" type="ORF">KXQ929_LOCUS12059</name>
    <name evidence="4" type="ORF">OXD698_LOCUS4383</name>
</gene>
<dbReference type="InterPro" id="IPR000594">
    <property type="entry name" value="ThiF_NAD_FAD-bd"/>
</dbReference>
<evidence type="ECO:0000259" key="2">
    <source>
        <dbReference type="Pfam" id="PF00899"/>
    </source>
</evidence>
<evidence type="ECO:0000313" key="4">
    <source>
        <dbReference type="EMBL" id="CAF3560313.1"/>
    </source>
</evidence>
<keyword evidence="1" id="KW-1133">Transmembrane helix</keyword>
<name>A0A815BW84_9BILA</name>
<accession>A0A815BW84</accession>
<dbReference type="GO" id="GO:0016779">
    <property type="term" value="F:nucleotidyltransferase activity"/>
    <property type="evidence" value="ECO:0007669"/>
    <property type="project" value="TreeGrafter"/>
</dbReference>
<evidence type="ECO:0000313" key="5">
    <source>
        <dbReference type="EMBL" id="CAF3715778.1"/>
    </source>
</evidence>
<dbReference type="EMBL" id="CAJNOE010000573">
    <property type="protein sequence ID" value="CAF1275453.1"/>
    <property type="molecule type" value="Genomic_DNA"/>
</dbReference>
<sequence length="386" mass="43477">MSDEIEVNATSKYKLDYIVTEGKQPSPEIHGDVFDRQRVMKNFDQYSVEQQHVFVLGVGGIGSSIAMSLVRMGVDTIYLLDRDFVDASNLNRQILFSLLDVGKSKVEVAAQHLKSIHNLRTNIYDYHLDAVTNWSCVVEIAKKCTVIFNNIDYGAVFDYAVNSLCKSLGILYVAGSTYANNIEINLYSGLLNDPCWACNNNTNDSFKFNIEEIENRNDIQLLLKEICCISGEQAQSIIEECSNELNLHQPSVLQLSTLFMPLYQQKVLKLLLPQSIQLHQSIGFIPKDRSFPTRTVGSWVGVCVSGACLIVNTWIQYLMKTKNSNSNTNQSFHNWSQLNLSMFNGGYDTVGFSNEQTLQYCPICSNAKQIAEQNSHLEKDISTEVK</sequence>
<keyword evidence="1" id="KW-0472">Membrane</keyword>
<dbReference type="Proteomes" id="UP000663860">
    <property type="component" value="Unassembled WGS sequence"/>
</dbReference>
<proteinExistence type="predicted"/>
<evidence type="ECO:0000313" key="6">
    <source>
        <dbReference type="Proteomes" id="UP000663860"/>
    </source>
</evidence>
<dbReference type="EMBL" id="CAJOBB010000611">
    <property type="protein sequence ID" value="CAF3715778.1"/>
    <property type="molecule type" value="Genomic_DNA"/>
</dbReference>
<reference evidence="3" key="1">
    <citation type="submission" date="2021-02" db="EMBL/GenBank/DDBJ databases">
        <authorList>
            <person name="Nowell W R."/>
        </authorList>
    </citation>
    <scope>NUCLEOTIDE SEQUENCE</scope>
</reference>
<dbReference type="PANTHER" id="PTHR10953">
    <property type="entry name" value="UBIQUITIN-ACTIVATING ENZYME E1"/>
    <property type="match status" value="1"/>
</dbReference>
<comment type="caution">
    <text evidence="3">The sequence shown here is derived from an EMBL/GenBank/DDBJ whole genome shotgun (WGS) entry which is preliminary data.</text>
</comment>
<dbReference type="InterPro" id="IPR045886">
    <property type="entry name" value="ThiF/MoeB/HesA"/>
</dbReference>
<dbReference type="GO" id="GO:0005737">
    <property type="term" value="C:cytoplasm"/>
    <property type="evidence" value="ECO:0007669"/>
    <property type="project" value="TreeGrafter"/>
</dbReference>
<evidence type="ECO:0000313" key="3">
    <source>
        <dbReference type="EMBL" id="CAF1275453.1"/>
    </source>
</evidence>
<dbReference type="InterPro" id="IPR035985">
    <property type="entry name" value="Ubiquitin-activating_enz"/>
</dbReference>
<dbReference type="PANTHER" id="PTHR10953:SF102">
    <property type="entry name" value="ADENYLYLTRANSFERASE AND SULFURTRANSFERASE MOCS3"/>
    <property type="match status" value="1"/>
</dbReference>
<dbReference type="GO" id="GO:0042292">
    <property type="term" value="F:URM1 activating enzyme activity"/>
    <property type="evidence" value="ECO:0007669"/>
    <property type="project" value="TreeGrafter"/>
</dbReference>